<gene>
    <name evidence="2" type="ORF">CLPU_40c00040</name>
</gene>
<organism evidence="2 3">
    <name type="scientific">Gottschalkia purinilytica</name>
    <name type="common">Clostridium purinilyticum</name>
    <dbReference type="NCBI Taxonomy" id="1503"/>
    <lineage>
        <taxon>Bacteria</taxon>
        <taxon>Bacillati</taxon>
        <taxon>Bacillota</taxon>
        <taxon>Tissierellia</taxon>
        <taxon>Tissierellales</taxon>
        <taxon>Gottschalkiaceae</taxon>
        <taxon>Gottschalkia</taxon>
    </lineage>
</organism>
<evidence type="ECO:0000313" key="3">
    <source>
        <dbReference type="Proteomes" id="UP000037267"/>
    </source>
</evidence>
<dbReference type="RefSeq" id="WP_050379096.1">
    <property type="nucleotide sequence ID" value="NZ_LGSS01000040.1"/>
</dbReference>
<evidence type="ECO:0000256" key="1">
    <source>
        <dbReference type="SAM" id="MobiDB-lite"/>
    </source>
</evidence>
<protein>
    <submittedName>
        <fullName evidence="2">Phage-like protein</fullName>
    </submittedName>
</protein>
<keyword evidence="3" id="KW-1185">Reference proteome</keyword>
<dbReference type="Pfam" id="PF04860">
    <property type="entry name" value="Phage_portal"/>
    <property type="match status" value="1"/>
</dbReference>
<accession>A0A0L0W674</accession>
<feature type="region of interest" description="Disordered" evidence="1">
    <location>
        <begin position="402"/>
        <end position="433"/>
    </location>
</feature>
<name>A0A0L0W674_GOTPU</name>
<evidence type="ECO:0000313" key="2">
    <source>
        <dbReference type="EMBL" id="KNF06972.1"/>
    </source>
</evidence>
<dbReference type="AlphaFoldDB" id="A0A0L0W674"/>
<dbReference type="InterPro" id="IPR006427">
    <property type="entry name" value="Portal_HK97"/>
</dbReference>
<dbReference type="InterPro" id="IPR006944">
    <property type="entry name" value="Phage/GTA_portal"/>
</dbReference>
<sequence>MGLVTRAREVINNIFRKNNKPSRSSLTSWFPSFTSGVSKDTALQNHAAIYGAINRKSNAIGQMPIKLHRKKDGKRIQVDDYRAELVGARPEINRSAFIFWRTIEAMKEIYGNAYAFIERDIDGEIIQLKLLDPKSVKPFENEDDNNELYYKVSTKKGIIAIHHMDILHFPSIYSSGYEGISFIEALSNQLNLNKTTQETAKSQAENSLKVSGVIKLATNLKKEARELYKNELKEMYSKGWNSVLVLENGVDYQQIRFDVQDLKLLENNKITIQQVSMTSGVPLFMLSEMDGAKYGSIEHQNIHFVQSCISPDAIMIEQELNYKLLSPKERKDGMYFKFNINALVRGDMKTRADYYNKMTPIAGMTPNKIYELEDMEDIGPLGDRPLVSLNYTFLDTLENHERIKKQSKGGEGNGEGKQTGNGTEDISNKKPSS</sequence>
<feature type="compositionally biased region" description="Gly residues" evidence="1">
    <location>
        <begin position="409"/>
        <end position="419"/>
    </location>
</feature>
<proteinExistence type="predicted"/>
<dbReference type="Proteomes" id="UP000037267">
    <property type="component" value="Unassembled WGS sequence"/>
</dbReference>
<dbReference type="STRING" id="1503.CLPU_40c00040"/>
<dbReference type="EMBL" id="LGSS01000040">
    <property type="protein sequence ID" value="KNF06972.1"/>
    <property type="molecule type" value="Genomic_DNA"/>
</dbReference>
<dbReference type="NCBIfam" id="TIGR01537">
    <property type="entry name" value="portal_HK97"/>
    <property type="match status" value="1"/>
</dbReference>
<dbReference type="OrthoDB" id="9765386at2"/>
<comment type="caution">
    <text evidence="2">The sequence shown here is derived from an EMBL/GenBank/DDBJ whole genome shotgun (WGS) entry which is preliminary data.</text>
</comment>
<reference evidence="3" key="1">
    <citation type="submission" date="2015-07" db="EMBL/GenBank/DDBJ databases">
        <title>Draft genome sequence of the purine-degrading Gottschalkia purinilyticum DSM 1384 (formerly Clostridium purinilyticum).</title>
        <authorList>
            <person name="Poehlein A."/>
            <person name="Schiel-Bengelsdorf B."/>
            <person name="Bengelsdorf F.R."/>
            <person name="Daniel R."/>
            <person name="Duerre P."/>
        </authorList>
    </citation>
    <scope>NUCLEOTIDE SEQUENCE [LARGE SCALE GENOMIC DNA]</scope>
    <source>
        <strain evidence="3">DSM 1384</strain>
    </source>
</reference>